<dbReference type="EMBL" id="CAXLJL010000612">
    <property type="protein sequence ID" value="CAL5139606.1"/>
    <property type="molecule type" value="Genomic_DNA"/>
</dbReference>
<protein>
    <recommendedName>
        <fullName evidence="3">EF-hand domain-containing protein</fullName>
    </recommendedName>
</protein>
<keyword evidence="2" id="KW-0106">Calcium</keyword>
<feature type="domain" description="EF-hand" evidence="3">
    <location>
        <begin position="109"/>
        <end position="142"/>
    </location>
</feature>
<accession>A0AAV2TSN3</accession>
<dbReference type="SUPFAM" id="SSF47473">
    <property type="entry name" value="EF-hand"/>
    <property type="match status" value="1"/>
</dbReference>
<comment type="caution">
    <text evidence="4">The sequence shown here is derived from an EMBL/GenBank/DDBJ whole genome shotgun (WGS) entry which is preliminary data.</text>
</comment>
<feature type="domain" description="EF-hand" evidence="3">
    <location>
        <begin position="73"/>
        <end position="108"/>
    </location>
</feature>
<dbReference type="InterPro" id="IPR002048">
    <property type="entry name" value="EF_hand_dom"/>
</dbReference>
<reference evidence="4" key="1">
    <citation type="submission" date="2024-06" db="EMBL/GenBank/DDBJ databases">
        <authorList>
            <person name="Liu X."/>
            <person name="Lenzi L."/>
            <person name="Haldenby T S."/>
            <person name="Uol C."/>
        </authorList>
    </citation>
    <scope>NUCLEOTIDE SEQUENCE</scope>
</reference>
<dbReference type="GO" id="GO:0005509">
    <property type="term" value="F:calcium ion binding"/>
    <property type="evidence" value="ECO:0007669"/>
    <property type="project" value="InterPro"/>
</dbReference>
<evidence type="ECO:0000256" key="2">
    <source>
        <dbReference type="ARBA" id="ARBA00022837"/>
    </source>
</evidence>
<dbReference type="CDD" id="cd00051">
    <property type="entry name" value="EFh"/>
    <property type="match status" value="1"/>
</dbReference>
<evidence type="ECO:0000313" key="5">
    <source>
        <dbReference type="Proteomes" id="UP001497525"/>
    </source>
</evidence>
<dbReference type="InterPro" id="IPR011992">
    <property type="entry name" value="EF-hand-dom_pair"/>
</dbReference>
<dbReference type="InterPro" id="IPR050145">
    <property type="entry name" value="Centrin_CML-like"/>
</dbReference>
<sequence>MAYLRAFEAGFESLDRNGDKKVSKEELITFMTAYGFLESDAEGFLAAYDTDKDGKISKAEWMNAALGMKKQKVSEAEIRKQFRSADKDNSGKISVNELQSFLKQHKNLLSDKQVQDLVKKYDKNKDKQLDYNEFLTLVRDKL</sequence>
<dbReference type="PROSITE" id="PS50222">
    <property type="entry name" value="EF_HAND_2"/>
    <property type="match status" value="4"/>
</dbReference>
<evidence type="ECO:0000259" key="3">
    <source>
        <dbReference type="PROSITE" id="PS50222"/>
    </source>
</evidence>
<dbReference type="SMART" id="SM00054">
    <property type="entry name" value="EFh"/>
    <property type="match status" value="4"/>
</dbReference>
<evidence type="ECO:0000313" key="4">
    <source>
        <dbReference type="EMBL" id="CAL5139606.1"/>
    </source>
</evidence>
<dbReference type="AlphaFoldDB" id="A0AAV2TSN3"/>
<dbReference type="InterPro" id="IPR018247">
    <property type="entry name" value="EF_Hand_1_Ca_BS"/>
</dbReference>
<feature type="domain" description="EF-hand" evidence="3">
    <location>
        <begin position="38"/>
        <end position="71"/>
    </location>
</feature>
<name>A0AAV2TSN3_CALDB</name>
<proteinExistence type="predicted"/>
<dbReference type="PROSITE" id="PS00018">
    <property type="entry name" value="EF_HAND_1"/>
    <property type="match status" value="4"/>
</dbReference>
<dbReference type="Pfam" id="PF13499">
    <property type="entry name" value="EF-hand_7"/>
    <property type="match status" value="2"/>
</dbReference>
<evidence type="ECO:0000256" key="1">
    <source>
        <dbReference type="ARBA" id="ARBA00022737"/>
    </source>
</evidence>
<organism evidence="4 5">
    <name type="scientific">Calicophoron daubneyi</name>
    <name type="common">Rumen fluke</name>
    <name type="synonym">Paramphistomum daubneyi</name>
    <dbReference type="NCBI Taxonomy" id="300641"/>
    <lineage>
        <taxon>Eukaryota</taxon>
        <taxon>Metazoa</taxon>
        <taxon>Spiralia</taxon>
        <taxon>Lophotrochozoa</taxon>
        <taxon>Platyhelminthes</taxon>
        <taxon>Trematoda</taxon>
        <taxon>Digenea</taxon>
        <taxon>Plagiorchiida</taxon>
        <taxon>Pronocephalata</taxon>
        <taxon>Paramphistomoidea</taxon>
        <taxon>Paramphistomidae</taxon>
        <taxon>Calicophoron</taxon>
    </lineage>
</organism>
<dbReference type="FunFam" id="1.10.238.10:FF:000003">
    <property type="entry name" value="Calmodulin A"/>
    <property type="match status" value="1"/>
</dbReference>
<dbReference type="PANTHER" id="PTHR23050">
    <property type="entry name" value="CALCIUM BINDING PROTEIN"/>
    <property type="match status" value="1"/>
</dbReference>
<gene>
    <name evidence="4" type="ORF">CDAUBV1_LOCUS14725</name>
</gene>
<keyword evidence="1" id="KW-0677">Repeat</keyword>
<feature type="domain" description="EF-hand" evidence="3">
    <location>
        <begin position="2"/>
        <end position="37"/>
    </location>
</feature>
<dbReference type="Proteomes" id="UP001497525">
    <property type="component" value="Unassembled WGS sequence"/>
</dbReference>
<dbReference type="Gene3D" id="1.10.238.10">
    <property type="entry name" value="EF-hand"/>
    <property type="match status" value="2"/>
</dbReference>